<dbReference type="InterPro" id="IPR051487">
    <property type="entry name" value="Ser/Thr_Proteases_Immune/Dev"/>
</dbReference>
<evidence type="ECO:0000256" key="1">
    <source>
        <dbReference type="ARBA" id="ARBA00023157"/>
    </source>
</evidence>
<protein>
    <submittedName>
        <fullName evidence="5">Serine protease 55</fullName>
    </submittedName>
</protein>
<dbReference type="GO" id="GO:0006508">
    <property type="term" value="P:proteolysis"/>
    <property type="evidence" value="ECO:0007669"/>
    <property type="project" value="UniProtKB-KW"/>
</dbReference>
<name>A0A0A9W0B2_LYGHE</name>
<evidence type="ECO:0000313" key="5">
    <source>
        <dbReference type="EMBL" id="JAG01872.1"/>
    </source>
</evidence>
<feature type="non-terminal residue" evidence="5">
    <location>
        <position position="1"/>
    </location>
</feature>
<dbReference type="PANTHER" id="PTHR24256">
    <property type="entry name" value="TRYPTASE-RELATED"/>
    <property type="match status" value="1"/>
</dbReference>
<dbReference type="PRINTS" id="PR00722">
    <property type="entry name" value="CHYMOTRYPSIN"/>
</dbReference>
<accession>A0A0A9W0B2</accession>
<dbReference type="InterPro" id="IPR001254">
    <property type="entry name" value="Trypsin_dom"/>
</dbReference>
<keyword evidence="5" id="KW-0378">Hydrolase</keyword>
<dbReference type="PROSITE" id="PS50240">
    <property type="entry name" value="TRYPSIN_DOM"/>
    <property type="match status" value="1"/>
</dbReference>
<dbReference type="Gene3D" id="2.40.10.10">
    <property type="entry name" value="Trypsin-like serine proteases"/>
    <property type="match status" value="2"/>
</dbReference>
<keyword evidence="3" id="KW-0812">Transmembrane</keyword>
<dbReference type="GO" id="GO:0004252">
    <property type="term" value="F:serine-type endopeptidase activity"/>
    <property type="evidence" value="ECO:0007669"/>
    <property type="project" value="InterPro"/>
</dbReference>
<keyword evidence="1" id="KW-1015">Disulfide bond</keyword>
<keyword evidence="3" id="KW-0472">Membrane</keyword>
<dbReference type="InterPro" id="IPR043504">
    <property type="entry name" value="Peptidase_S1_PA_chymotrypsin"/>
</dbReference>
<sequence>VPPKCIGFFLIWSYLCNLVVSSCEFWVSWWGYKKNYMMSEPFRFFLSIAITLLSAGQARKVRLAGGSPAKIGDFPYLIASIHPEIRCTASLVSPSWVLGAAHCYIVDSEKVHPRDVMLIAGIVDFNDTKLPSTQTKRAKAINIHPNFEEIKISGADLSLVNVGVPFELNSYVDVIPVSGDPFLLNEDVQCTASGWGDTSTSKTNTHLHKLNVVAVQSKAVCHGLTTKERKNMLCLRSDNGKGLCDGDSGGPLICKNELVGVAHQVYIERYKYRGPSDMDCGSKNIVHTYMFTCPYLNWIRAHVK</sequence>
<dbReference type="SUPFAM" id="SSF50494">
    <property type="entry name" value="Trypsin-like serine proteases"/>
    <property type="match status" value="1"/>
</dbReference>
<dbReference type="EMBL" id="GBHO01041732">
    <property type="protein sequence ID" value="JAG01872.1"/>
    <property type="molecule type" value="Transcribed_RNA"/>
</dbReference>
<reference evidence="5" key="2">
    <citation type="submission" date="2014-07" db="EMBL/GenBank/DDBJ databases">
        <authorList>
            <person name="Hull J."/>
        </authorList>
    </citation>
    <scope>NUCLEOTIDE SEQUENCE</scope>
</reference>
<feature type="non-terminal residue" evidence="5">
    <location>
        <position position="304"/>
    </location>
</feature>
<proteinExistence type="inferred from homology"/>
<keyword evidence="5" id="KW-0645">Protease</keyword>
<dbReference type="InterPro" id="IPR009003">
    <property type="entry name" value="Peptidase_S1_PA"/>
</dbReference>
<keyword evidence="3" id="KW-1133">Transmembrane helix</keyword>
<dbReference type="CDD" id="cd00190">
    <property type="entry name" value="Tryp_SPc"/>
    <property type="match status" value="1"/>
</dbReference>
<gene>
    <name evidence="5" type="primary">PRSS55_2</name>
    <name evidence="5" type="ORF">CM83_1820</name>
</gene>
<feature type="domain" description="Peptidase S1" evidence="4">
    <location>
        <begin position="63"/>
        <end position="304"/>
    </location>
</feature>
<dbReference type="Pfam" id="PF00089">
    <property type="entry name" value="Trypsin"/>
    <property type="match status" value="1"/>
</dbReference>
<feature type="transmembrane region" description="Helical" evidence="3">
    <location>
        <begin position="6"/>
        <end position="29"/>
    </location>
</feature>
<evidence type="ECO:0000256" key="3">
    <source>
        <dbReference type="SAM" id="Phobius"/>
    </source>
</evidence>
<reference evidence="5" key="1">
    <citation type="journal article" date="2014" name="PLoS ONE">
        <title>Transcriptome-Based Identification of ABC Transporters in the Western Tarnished Plant Bug Lygus hesperus.</title>
        <authorList>
            <person name="Hull J.J."/>
            <person name="Chaney K."/>
            <person name="Geib S.M."/>
            <person name="Fabrick J.A."/>
            <person name="Brent C.S."/>
            <person name="Walsh D."/>
            <person name="Lavine L.C."/>
        </authorList>
    </citation>
    <scope>NUCLEOTIDE SEQUENCE</scope>
</reference>
<dbReference type="SMART" id="SM00020">
    <property type="entry name" value="Tryp_SPc"/>
    <property type="match status" value="1"/>
</dbReference>
<comment type="similarity">
    <text evidence="2">Belongs to the peptidase S1 family. CLIP subfamily.</text>
</comment>
<evidence type="ECO:0000259" key="4">
    <source>
        <dbReference type="PROSITE" id="PS50240"/>
    </source>
</evidence>
<dbReference type="InterPro" id="IPR001314">
    <property type="entry name" value="Peptidase_S1A"/>
</dbReference>
<evidence type="ECO:0000256" key="2">
    <source>
        <dbReference type="ARBA" id="ARBA00024195"/>
    </source>
</evidence>
<dbReference type="AlphaFoldDB" id="A0A0A9W0B2"/>
<organism evidence="5">
    <name type="scientific">Lygus hesperus</name>
    <name type="common">Western plant bug</name>
    <dbReference type="NCBI Taxonomy" id="30085"/>
    <lineage>
        <taxon>Eukaryota</taxon>
        <taxon>Metazoa</taxon>
        <taxon>Ecdysozoa</taxon>
        <taxon>Arthropoda</taxon>
        <taxon>Hexapoda</taxon>
        <taxon>Insecta</taxon>
        <taxon>Pterygota</taxon>
        <taxon>Neoptera</taxon>
        <taxon>Paraneoptera</taxon>
        <taxon>Hemiptera</taxon>
        <taxon>Heteroptera</taxon>
        <taxon>Panheteroptera</taxon>
        <taxon>Cimicomorpha</taxon>
        <taxon>Miridae</taxon>
        <taxon>Mirini</taxon>
        <taxon>Lygus</taxon>
    </lineage>
</organism>